<dbReference type="CDD" id="cd03784">
    <property type="entry name" value="GT1_Gtf-like"/>
    <property type="match status" value="1"/>
</dbReference>
<reference evidence="6 7" key="1">
    <citation type="journal article" date="2024" name="Nat. Commun.">
        <title>Phylogenomics reveals the evolutionary origins of lichenization in chlorophyte algae.</title>
        <authorList>
            <person name="Puginier C."/>
            <person name="Libourel C."/>
            <person name="Otte J."/>
            <person name="Skaloud P."/>
            <person name="Haon M."/>
            <person name="Grisel S."/>
            <person name="Petersen M."/>
            <person name="Berrin J.G."/>
            <person name="Delaux P.M."/>
            <person name="Dal Grande F."/>
            <person name="Keller J."/>
        </authorList>
    </citation>
    <scope>NUCLEOTIDE SEQUENCE [LARGE SCALE GENOMIC DNA]</scope>
    <source>
        <strain evidence="6 7">SAG 2523</strain>
    </source>
</reference>
<dbReference type="InterPro" id="IPR029052">
    <property type="entry name" value="Metallo-depent_PP-like"/>
</dbReference>
<evidence type="ECO:0000259" key="5">
    <source>
        <dbReference type="Pfam" id="PF06722"/>
    </source>
</evidence>
<dbReference type="AlphaFoldDB" id="A0AAW1TEJ2"/>
<accession>A0AAW1TEJ2</accession>
<dbReference type="InterPro" id="IPR050426">
    <property type="entry name" value="Glycosyltransferase_28"/>
</dbReference>
<dbReference type="Pfam" id="PF06722">
    <property type="entry name" value="EryCIII-like_C"/>
    <property type="match status" value="1"/>
</dbReference>
<feature type="domain" description="Glycosyltransferase family 28 N-terminal" evidence="4">
    <location>
        <begin position="416"/>
        <end position="561"/>
    </location>
</feature>
<dbReference type="PANTHER" id="PTHR48050:SF13">
    <property type="entry name" value="STEROL 3-BETA-GLUCOSYLTRANSFERASE UGT80A2"/>
    <property type="match status" value="1"/>
</dbReference>
<dbReference type="GO" id="GO:0016787">
    <property type="term" value="F:hydrolase activity"/>
    <property type="evidence" value="ECO:0007669"/>
    <property type="project" value="InterPro"/>
</dbReference>
<protein>
    <recommendedName>
        <fullName evidence="8">Sterol 3-beta-glucosyltransferase</fullName>
    </recommendedName>
</protein>
<name>A0AAW1TEJ2_9CHLO</name>
<dbReference type="FunFam" id="3.40.50.2000:FF:000009">
    <property type="entry name" value="Sterol 3-beta-glucosyltransferase UGT80A2"/>
    <property type="match status" value="1"/>
</dbReference>
<feature type="domain" description="Erythromycin biosynthesis protein CIII-like C-terminal" evidence="5">
    <location>
        <begin position="779"/>
        <end position="883"/>
    </location>
</feature>
<dbReference type="SUPFAM" id="SSF53756">
    <property type="entry name" value="UDP-Glycosyltransferase/glycogen phosphorylase"/>
    <property type="match status" value="1"/>
</dbReference>
<feature type="region of interest" description="Disordered" evidence="2">
    <location>
        <begin position="1033"/>
        <end position="1086"/>
    </location>
</feature>
<dbReference type="EMBL" id="JALJOV010000135">
    <property type="protein sequence ID" value="KAK9866774.1"/>
    <property type="molecule type" value="Genomic_DNA"/>
</dbReference>
<evidence type="ECO:0000256" key="1">
    <source>
        <dbReference type="ARBA" id="ARBA00022679"/>
    </source>
</evidence>
<dbReference type="SUPFAM" id="SSF56300">
    <property type="entry name" value="Metallo-dependent phosphatases"/>
    <property type="match status" value="1"/>
</dbReference>
<evidence type="ECO:0000256" key="2">
    <source>
        <dbReference type="SAM" id="MobiDB-lite"/>
    </source>
</evidence>
<dbReference type="InterPro" id="IPR004843">
    <property type="entry name" value="Calcineurin-like_PHP"/>
</dbReference>
<organism evidence="6 7">
    <name type="scientific">Apatococcus fuscideae</name>
    <dbReference type="NCBI Taxonomy" id="2026836"/>
    <lineage>
        <taxon>Eukaryota</taxon>
        <taxon>Viridiplantae</taxon>
        <taxon>Chlorophyta</taxon>
        <taxon>core chlorophytes</taxon>
        <taxon>Trebouxiophyceae</taxon>
        <taxon>Chlorellales</taxon>
        <taxon>Chlorellaceae</taxon>
        <taxon>Apatococcus</taxon>
    </lineage>
</organism>
<dbReference type="Gene3D" id="3.40.50.2000">
    <property type="entry name" value="Glycogen Phosphorylase B"/>
    <property type="match status" value="3"/>
</dbReference>
<dbReference type="InterPro" id="IPR002213">
    <property type="entry name" value="UDP_glucos_trans"/>
</dbReference>
<feature type="region of interest" description="Disordered" evidence="2">
    <location>
        <begin position="909"/>
        <end position="984"/>
    </location>
</feature>
<gene>
    <name evidence="6" type="ORF">WJX84_010996</name>
</gene>
<comment type="caution">
    <text evidence="6">The sequence shown here is derived from an EMBL/GenBank/DDBJ whole genome shotgun (WGS) entry which is preliminary data.</text>
</comment>
<evidence type="ECO:0008006" key="8">
    <source>
        <dbReference type="Google" id="ProtNLM"/>
    </source>
</evidence>
<evidence type="ECO:0000313" key="6">
    <source>
        <dbReference type="EMBL" id="KAK9866774.1"/>
    </source>
</evidence>
<proteinExistence type="predicted"/>
<keyword evidence="1" id="KW-0808">Transferase</keyword>
<sequence length="1086" mass="120246">MLQISNLTFAAHRKPPIQQDHGHLPALTLHKFYLDRKESLGIETAKAVARGSVLESHMRVWAISDLHTDYPDNLIWCKELSSDNYQHDLLIVAGDVSDDLDVLAKTLGLLQTQWAHVFYTFGNHELWVRRGQQDLYDSLGKWEKIKQICNDLGVHWRPACIEGIWIVPILSWYHASWDREPDLPNTLPIEKVMMDFHACHWPSCLGNGTGTELAAHFDQLNSPGLAEVEAALAQAAACGRPRPLVISFSHYLPFQDLLPEKRMLNFANLAKAVGSDYLGDRVQKLHPAAHVFGHTHFAWDTELDGTRYIQWPLGYPRRRSIHGPDGRQPLLVLDQDGRMSPQQDAYCWTSPASGPFHLTYTFRHKKEGEPIEQLEALSLKPDAAEAETPPSHDPSGVQPIAASGDSFAQQVPPLAIVMLVVGTRGDVQPFIALGMELKKWGHRVRLATHAVYRSFVEGFDLEFYPLGGDPTVLSEYVVRNRGVMPHGVREIGDQRKQLRDIIFSCWPACSAPDPDHTDMPFMAEAVIANPVSYAHFHCADKLKIPLHLFFPMPWTPTKAFPHPMARILYRGFFADHVGQAKRASYFQSVEDARIMAEQMGDPGLRERMGRRMHGVHRMGQGFVVHQMGVANKLSYMALDDLMFPGVADILEEFRENVLKLDGLHGQLHTVHQTACSRVPFTYCWSTAVVPKPEDWGYNIDVCGYFLLDLAQASKFEPPQDLIDFLKKGSPPIYFGFGSMIMDSPHKLSRVIFEALEAVGKRAIIQRGWGKLGEIPGVPVPENVYLIDQAPHDWLFPKCSGVVHHGGAGTVAAGLIANCPTLVVPFFGDQPFWGEAVQAGKLGPKAIPIDSFSRKRLIAALHTMDDPEVRKAVTAVGQQIRSENGAAAGADSFHRHLPLDYMVGKAEGEDRLHQPGAPMDHCPESSAVPLQPLRRRIHPKRFSRASKEVLQSPSATSSEPADIAPQGSGEAAGQGPRSSAEAPREERRTILTHLSKSGGEQPGSRGRVGQWLHEHLSTGPSQFLFSPAMDGVVSAQEGGQGAMPSADQEGVPAARLAAAEQSSEQHCGEKPDEKASVEYQRRSDIPG</sequence>
<feature type="region of interest" description="Disordered" evidence="2">
    <location>
        <begin position="381"/>
        <end position="402"/>
    </location>
</feature>
<dbReference type="PANTHER" id="PTHR48050">
    <property type="entry name" value="STEROL 3-BETA-GLUCOSYLTRANSFERASE"/>
    <property type="match status" value="1"/>
</dbReference>
<dbReference type="GO" id="GO:0016906">
    <property type="term" value="F:sterol 3-beta-glucosyltransferase activity"/>
    <property type="evidence" value="ECO:0007669"/>
    <property type="project" value="UniProtKB-ARBA"/>
</dbReference>
<keyword evidence="7" id="KW-1185">Reference proteome</keyword>
<dbReference type="Gene3D" id="3.60.21.10">
    <property type="match status" value="1"/>
</dbReference>
<feature type="compositionally biased region" description="Basic and acidic residues" evidence="2">
    <location>
        <begin position="1065"/>
        <end position="1086"/>
    </location>
</feature>
<feature type="compositionally biased region" description="Polar residues" evidence="2">
    <location>
        <begin position="948"/>
        <end position="958"/>
    </location>
</feature>
<dbReference type="InterPro" id="IPR010610">
    <property type="entry name" value="EryCIII-like_C"/>
</dbReference>
<dbReference type="Proteomes" id="UP001485043">
    <property type="component" value="Unassembled WGS sequence"/>
</dbReference>
<evidence type="ECO:0000259" key="4">
    <source>
        <dbReference type="Pfam" id="PF03033"/>
    </source>
</evidence>
<dbReference type="InterPro" id="IPR004276">
    <property type="entry name" value="GlycoTrans_28_N"/>
</dbReference>
<evidence type="ECO:0000313" key="7">
    <source>
        <dbReference type="Proteomes" id="UP001485043"/>
    </source>
</evidence>
<dbReference type="GO" id="GO:0005975">
    <property type="term" value="P:carbohydrate metabolic process"/>
    <property type="evidence" value="ECO:0007669"/>
    <property type="project" value="InterPro"/>
</dbReference>
<feature type="compositionally biased region" description="Basic residues" evidence="2">
    <location>
        <begin position="932"/>
        <end position="943"/>
    </location>
</feature>
<dbReference type="Pfam" id="PF00149">
    <property type="entry name" value="Metallophos"/>
    <property type="match status" value="1"/>
</dbReference>
<feature type="domain" description="Calcineurin-like phosphoesterase" evidence="3">
    <location>
        <begin position="58"/>
        <end position="164"/>
    </location>
</feature>
<evidence type="ECO:0000259" key="3">
    <source>
        <dbReference type="Pfam" id="PF00149"/>
    </source>
</evidence>
<dbReference type="Pfam" id="PF03033">
    <property type="entry name" value="Glyco_transf_28"/>
    <property type="match status" value="1"/>
</dbReference>